<feature type="transmembrane region" description="Helical" evidence="11">
    <location>
        <begin position="301"/>
        <end position="327"/>
    </location>
</feature>
<dbReference type="PANTHER" id="PTHR43394">
    <property type="entry name" value="ATP-DEPENDENT PERMEASE MDL1, MITOCHONDRIAL"/>
    <property type="match status" value="1"/>
</dbReference>
<evidence type="ECO:0000256" key="2">
    <source>
        <dbReference type="ARBA" id="ARBA00022448"/>
    </source>
</evidence>
<feature type="transmembrane region" description="Helical" evidence="11">
    <location>
        <begin position="180"/>
        <end position="201"/>
    </location>
</feature>
<dbReference type="EMBL" id="FNOK01000056">
    <property type="protein sequence ID" value="SDZ26895.1"/>
    <property type="molecule type" value="Genomic_DNA"/>
</dbReference>
<keyword evidence="7 14" id="KW-0067">ATP-binding</keyword>
<keyword evidence="4" id="KW-0997">Cell inner membrane</keyword>
<dbReference type="OrthoDB" id="9806127at2"/>
<keyword evidence="5 11" id="KW-0812">Transmembrane</keyword>
<dbReference type="FunFam" id="3.40.50.300:FF:000221">
    <property type="entry name" value="Multidrug ABC transporter ATP-binding protein"/>
    <property type="match status" value="1"/>
</dbReference>
<dbReference type="GO" id="GO:0005524">
    <property type="term" value="F:ATP binding"/>
    <property type="evidence" value="ECO:0007669"/>
    <property type="project" value="UniProtKB-KW"/>
</dbReference>
<dbReference type="InterPro" id="IPR003593">
    <property type="entry name" value="AAA+_ATPase"/>
</dbReference>
<dbReference type="InterPro" id="IPR003439">
    <property type="entry name" value="ABC_transporter-like_ATP-bd"/>
</dbReference>
<keyword evidence="9 11" id="KW-0472">Membrane</keyword>
<proteinExistence type="inferred from homology"/>
<dbReference type="STRING" id="418495.SAMN05216215_105614"/>
<dbReference type="PANTHER" id="PTHR43394:SF1">
    <property type="entry name" value="ATP-BINDING CASSETTE SUB-FAMILY B MEMBER 10, MITOCHONDRIAL"/>
    <property type="match status" value="1"/>
</dbReference>
<comment type="subcellular location">
    <subcellularLocation>
        <location evidence="1">Cell inner membrane</location>
        <topology evidence="1">Multi-pass membrane protein</topology>
    </subcellularLocation>
</comment>
<dbReference type="GO" id="GO:0016887">
    <property type="term" value="F:ATP hydrolysis activity"/>
    <property type="evidence" value="ECO:0007669"/>
    <property type="project" value="InterPro"/>
</dbReference>
<evidence type="ECO:0000256" key="5">
    <source>
        <dbReference type="ARBA" id="ARBA00022692"/>
    </source>
</evidence>
<dbReference type="PROSITE" id="PS50929">
    <property type="entry name" value="ABC_TM1F"/>
    <property type="match status" value="1"/>
</dbReference>
<evidence type="ECO:0000259" key="13">
    <source>
        <dbReference type="PROSITE" id="PS50929"/>
    </source>
</evidence>
<evidence type="ECO:0000313" key="15">
    <source>
        <dbReference type="Proteomes" id="UP000199529"/>
    </source>
</evidence>
<name>A0A1H3RNE9_9PSEU</name>
<dbReference type="Gene3D" id="3.40.50.300">
    <property type="entry name" value="P-loop containing nucleotide triphosphate hydrolases"/>
    <property type="match status" value="1"/>
</dbReference>
<keyword evidence="6" id="KW-0547">Nucleotide-binding</keyword>
<dbReference type="SUPFAM" id="SSF90123">
    <property type="entry name" value="ABC transporter transmembrane region"/>
    <property type="match status" value="1"/>
</dbReference>
<evidence type="ECO:0000313" key="14">
    <source>
        <dbReference type="EMBL" id="SDZ26895.1"/>
    </source>
</evidence>
<keyword evidence="15" id="KW-1185">Reference proteome</keyword>
<dbReference type="SMART" id="SM00382">
    <property type="entry name" value="AAA"/>
    <property type="match status" value="1"/>
</dbReference>
<accession>A0A1H3RNE9</accession>
<dbReference type="InterPro" id="IPR017871">
    <property type="entry name" value="ABC_transporter-like_CS"/>
</dbReference>
<evidence type="ECO:0000256" key="9">
    <source>
        <dbReference type="ARBA" id="ARBA00023136"/>
    </source>
</evidence>
<feature type="transmembrane region" description="Helical" evidence="11">
    <location>
        <begin position="61"/>
        <end position="78"/>
    </location>
</feature>
<evidence type="ECO:0000256" key="11">
    <source>
        <dbReference type="SAM" id="Phobius"/>
    </source>
</evidence>
<protein>
    <submittedName>
        <fullName evidence="14">ATP-binding cassette, subfamily B/ATP-binding cassette, subfamily C</fullName>
    </submittedName>
</protein>
<evidence type="ECO:0000256" key="8">
    <source>
        <dbReference type="ARBA" id="ARBA00022989"/>
    </source>
</evidence>
<dbReference type="Pfam" id="PF00005">
    <property type="entry name" value="ABC_tran"/>
    <property type="match status" value="1"/>
</dbReference>
<feature type="domain" description="ABC transporter" evidence="12">
    <location>
        <begin position="380"/>
        <end position="617"/>
    </location>
</feature>
<dbReference type="GO" id="GO:0005886">
    <property type="term" value="C:plasma membrane"/>
    <property type="evidence" value="ECO:0007669"/>
    <property type="project" value="UniProtKB-SubCell"/>
</dbReference>
<dbReference type="CDD" id="cd03228">
    <property type="entry name" value="ABCC_MRP_Like"/>
    <property type="match status" value="1"/>
</dbReference>
<dbReference type="InterPro" id="IPR039421">
    <property type="entry name" value="Type_1_exporter"/>
</dbReference>
<dbReference type="Gene3D" id="1.20.1560.10">
    <property type="entry name" value="ABC transporter type 1, transmembrane domain"/>
    <property type="match status" value="1"/>
</dbReference>
<evidence type="ECO:0000256" key="7">
    <source>
        <dbReference type="ARBA" id="ARBA00022840"/>
    </source>
</evidence>
<evidence type="ECO:0000256" key="1">
    <source>
        <dbReference type="ARBA" id="ARBA00004429"/>
    </source>
</evidence>
<dbReference type="Proteomes" id="UP000199529">
    <property type="component" value="Unassembled WGS sequence"/>
</dbReference>
<dbReference type="SUPFAM" id="SSF52540">
    <property type="entry name" value="P-loop containing nucleoside triphosphate hydrolases"/>
    <property type="match status" value="1"/>
</dbReference>
<evidence type="ECO:0000256" key="4">
    <source>
        <dbReference type="ARBA" id="ARBA00022519"/>
    </source>
</evidence>
<reference evidence="15" key="1">
    <citation type="submission" date="2016-10" db="EMBL/GenBank/DDBJ databases">
        <authorList>
            <person name="Varghese N."/>
            <person name="Submissions S."/>
        </authorList>
    </citation>
    <scope>NUCLEOTIDE SEQUENCE [LARGE SCALE GENOMIC DNA]</scope>
    <source>
        <strain evidence="15">CGMCC 4.3530</strain>
    </source>
</reference>
<feature type="domain" description="ABC transmembrane type-1" evidence="13">
    <location>
        <begin position="61"/>
        <end position="346"/>
    </location>
</feature>
<organism evidence="14 15">
    <name type="scientific">Saccharopolyspora shandongensis</name>
    <dbReference type="NCBI Taxonomy" id="418495"/>
    <lineage>
        <taxon>Bacteria</taxon>
        <taxon>Bacillati</taxon>
        <taxon>Actinomycetota</taxon>
        <taxon>Actinomycetes</taxon>
        <taxon>Pseudonocardiales</taxon>
        <taxon>Pseudonocardiaceae</taxon>
        <taxon>Saccharopolyspora</taxon>
    </lineage>
</organism>
<evidence type="ECO:0000256" key="6">
    <source>
        <dbReference type="ARBA" id="ARBA00022741"/>
    </source>
</evidence>
<dbReference type="InterPro" id="IPR036640">
    <property type="entry name" value="ABC1_TM_sf"/>
</dbReference>
<dbReference type="PROSITE" id="PS00211">
    <property type="entry name" value="ABC_TRANSPORTER_1"/>
    <property type="match status" value="1"/>
</dbReference>
<evidence type="ECO:0000256" key="10">
    <source>
        <dbReference type="ARBA" id="ARBA00023455"/>
    </source>
</evidence>
<dbReference type="GO" id="GO:0015421">
    <property type="term" value="F:ABC-type oligopeptide transporter activity"/>
    <property type="evidence" value="ECO:0007669"/>
    <property type="project" value="TreeGrafter"/>
</dbReference>
<gene>
    <name evidence="14" type="ORF">SAMN05216215_105614</name>
</gene>
<dbReference type="AlphaFoldDB" id="A0A1H3RNE9"/>
<keyword evidence="8 11" id="KW-1133">Transmembrane helix</keyword>
<evidence type="ECO:0000256" key="3">
    <source>
        <dbReference type="ARBA" id="ARBA00022475"/>
    </source>
</evidence>
<dbReference type="InterPro" id="IPR011527">
    <property type="entry name" value="ABC1_TM_dom"/>
</dbReference>
<keyword evidence="2" id="KW-0813">Transport</keyword>
<evidence type="ECO:0000259" key="12">
    <source>
        <dbReference type="PROSITE" id="PS50893"/>
    </source>
</evidence>
<dbReference type="PROSITE" id="PS50893">
    <property type="entry name" value="ABC_TRANSPORTER_2"/>
    <property type="match status" value="1"/>
</dbReference>
<comment type="similarity">
    <text evidence="10">Belongs to the ABC transporter superfamily. Siderophore-Fe(3+) uptake transporter (SIUT) (TC 3.A.1.21) family.</text>
</comment>
<sequence>MMWWRRETPEPVDLVAPYWQAHDSEMLSAGLGAIARRLPGLVGNAIAVAWRASRLDTATTLGLNVVAGFFTAFGLLATNDVLESLFAAGPTEQRVTAAIPALLLVAGAAGLRAGLMAVASWAQERLKPQVERLAETRLFRLTTRVELTAFDDEEFHNSMQRARDNGVPDSATVVEMTVNVLTGAIGVLSGAITLGLLHPALMPLLLVTAVPDGWAALRSARMRYAAFRRISTARRRKFMLSDLMAERPPAAEVRAFTLRRFLLAEYDRIADYEQRIELDVAWQRATTRVSGDLMGGVALGAVYAVLGAMLAFGLIPLAVVGTAVLAIRASQSSLTSLVQSVNKLYEAGLYFGDYLEFCELAERRVPPERTSAEPGEFRRIAADSVHFGYPGADSPALSGVSVAVERGEVVALVGENGSGKTTLAKLLAGLYTPDSGTIRWNAADITAIAGEVLRERISVIAQDHTRWPLTAEQNIVMGRERDDEKLAEAARAAGADEVVARLVHGYDTLLDRRFHGGHDLSGGQWQRIAIARAFYRDADLMIFDEPTSALDPRAEHALFERIREHAEGRTVVLISHRLSSVRYADRIYVLDRGKVVEQGTHPELMSLNGRYAQLYELQAAAYRAEQPSSA</sequence>
<keyword evidence="3" id="KW-1003">Cell membrane</keyword>
<dbReference type="InterPro" id="IPR027417">
    <property type="entry name" value="P-loop_NTPase"/>
</dbReference>
<feature type="transmembrane region" description="Helical" evidence="11">
    <location>
        <begin position="98"/>
        <end position="122"/>
    </location>
</feature>